<accession>A0A6N9NGW9</accession>
<comment type="similarity">
    <text evidence="10 11">Belongs to the TonB-dependent receptor family.</text>
</comment>
<dbReference type="SUPFAM" id="SSF56935">
    <property type="entry name" value="Porins"/>
    <property type="match status" value="1"/>
</dbReference>
<dbReference type="GO" id="GO:0009279">
    <property type="term" value="C:cell outer membrane"/>
    <property type="evidence" value="ECO:0007669"/>
    <property type="project" value="UniProtKB-SubCell"/>
</dbReference>
<keyword evidence="4 10" id="KW-0812">Transmembrane</keyword>
<feature type="domain" description="TonB-dependent receptor plug" evidence="14">
    <location>
        <begin position="115"/>
        <end position="220"/>
    </location>
</feature>
<dbReference type="PANTHER" id="PTHR30069">
    <property type="entry name" value="TONB-DEPENDENT OUTER MEMBRANE RECEPTOR"/>
    <property type="match status" value="1"/>
</dbReference>
<sequence length="801" mass="89721">MRKIILWSCMVLLCHVSSSQVLTIVDAQNNEPLEAAAIISETPSSFTTTNTRGQADISDFKGSEQIQIRMIGYEIIVKSYEELKQQSFLIPLKVSAMNLDQVVISASRSKQVTAAVPERISVISSKEVSLQNPQTAADLLNVSGEVYIQKSQQGGGSPMIRGFSTNRLLYTVDGVRMNNAIFRSGNLQNVISLDPFAIEKTEVLFGPGSNIYGSDAIGGVMSFQTLTPQLSLDDEPLVSGVAAGRYSSANQENTGHFNVNVGWKKWSVLTSITANKYGDLKMGSNGPDDYLRPNYVIRQDSMDVVVANEDPKIQNPSGYDQINMMQKIRFKPNEKWDFQYGFHYSETSDYSRYDRHQRTKNGLPQYGEWAYGPQKWMMNNLNIMHQNKTTVYDEFTIRLAQQSFEESRISRDFNDAIRETRMEEVEAYSFNMDFNKKLSARNDFFYGIEGVYNDVTSKGIDEDIITGSSIEGAPRYPKSNWGSYAAYVNNQFQATEKVMLQGGLRYSNYQIQADFDTSLFPYPFTSTSLNNDAVTGSFGVVVRPTDRLVLTANAATGFRSPNIDDMGKLFDSEAGSVVVPNKNLQAEYAYSVDVGFAATILDFVKIDATGYYTLLDNAMVRRDYTLNGMDSVIYEGDLSQVQAIQNAAQSTVYGVQAGIQFDFGSGFGLSSRINYQKGEEELDNGDKSPSRHAAPLFGNTKLTYHYKNLDLQFYAVYNAERKAKYMPEEELGKTEFYALDVNGEPYSPAWYTLNFKTMYRVNETLHLTAGLENITDQRYRPYSSGISAPGRNFIIGVKAKL</sequence>
<protein>
    <submittedName>
        <fullName evidence="15">TonB-dependent receptor</fullName>
    </submittedName>
</protein>
<dbReference type="InterPro" id="IPR000531">
    <property type="entry name" value="Beta-barrel_TonB"/>
</dbReference>
<dbReference type="PROSITE" id="PS52016">
    <property type="entry name" value="TONB_DEPENDENT_REC_3"/>
    <property type="match status" value="1"/>
</dbReference>
<dbReference type="Gene3D" id="2.170.130.10">
    <property type="entry name" value="TonB-dependent receptor, plug domain"/>
    <property type="match status" value="1"/>
</dbReference>
<dbReference type="Proteomes" id="UP000470771">
    <property type="component" value="Unassembled WGS sequence"/>
</dbReference>
<evidence type="ECO:0000259" key="13">
    <source>
        <dbReference type="Pfam" id="PF00593"/>
    </source>
</evidence>
<evidence type="ECO:0000256" key="11">
    <source>
        <dbReference type="RuleBase" id="RU003357"/>
    </source>
</evidence>
<proteinExistence type="inferred from homology"/>
<keyword evidence="2 10" id="KW-0813">Transport</keyword>
<organism evidence="15 16">
    <name type="scientific">Acidiluteibacter ferrifornacis</name>
    <dbReference type="NCBI Taxonomy" id="2692424"/>
    <lineage>
        <taxon>Bacteria</taxon>
        <taxon>Pseudomonadati</taxon>
        <taxon>Bacteroidota</taxon>
        <taxon>Flavobacteriia</taxon>
        <taxon>Flavobacteriales</taxon>
        <taxon>Cryomorphaceae</taxon>
        <taxon>Acidiluteibacter</taxon>
    </lineage>
</organism>
<dbReference type="PANTHER" id="PTHR30069:SF29">
    <property type="entry name" value="HEMOGLOBIN AND HEMOGLOBIN-HAPTOGLOBIN-BINDING PROTEIN 1-RELATED"/>
    <property type="match status" value="1"/>
</dbReference>
<evidence type="ECO:0000313" key="15">
    <source>
        <dbReference type="EMBL" id="NBG65082.1"/>
    </source>
</evidence>
<evidence type="ECO:0000313" key="16">
    <source>
        <dbReference type="Proteomes" id="UP000470771"/>
    </source>
</evidence>
<evidence type="ECO:0000256" key="10">
    <source>
        <dbReference type="PROSITE-ProRule" id="PRU01360"/>
    </source>
</evidence>
<keyword evidence="5 12" id="KW-0732">Signal</keyword>
<feature type="domain" description="TonB-dependent receptor-like beta-barrel" evidence="13">
    <location>
        <begin position="340"/>
        <end position="774"/>
    </location>
</feature>
<dbReference type="InterPro" id="IPR039426">
    <property type="entry name" value="TonB-dep_rcpt-like"/>
</dbReference>
<dbReference type="AlphaFoldDB" id="A0A6N9NGW9"/>
<dbReference type="InterPro" id="IPR037066">
    <property type="entry name" value="Plug_dom_sf"/>
</dbReference>
<evidence type="ECO:0000256" key="9">
    <source>
        <dbReference type="ARBA" id="ARBA00023237"/>
    </source>
</evidence>
<feature type="signal peptide" evidence="12">
    <location>
        <begin position="1"/>
        <end position="23"/>
    </location>
</feature>
<keyword evidence="16" id="KW-1185">Reference proteome</keyword>
<keyword evidence="8 15" id="KW-0675">Receptor</keyword>
<evidence type="ECO:0000256" key="2">
    <source>
        <dbReference type="ARBA" id="ARBA00022448"/>
    </source>
</evidence>
<gene>
    <name evidence="15" type="ORF">GQN54_03070</name>
</gene>
<evidence type="ECO:0000256" key="3">
    <source>
        <dbReference type="ARBA" id="ARBA00022452"/>
    </source>
</evidence>
<comment type="subcellular location">
    <subcellularLocation>
        <location evidence="1 10">Cell outer membrane</location>
        <topology evidence="1 10">Multi-pass membrane protein</topology>
    </subcellularLocation>
</comment>
<evidence type="ECO:0000256" key="7">
    <source>
        <dbReference type="ARBA" id="ARBA00023136"/>
    </source>
</evidence>
<dbReference type="GO" id="GO:0044718">
    <property type="term" value="P:siderophore transmembrane transport"/>
    <property type="evidence" value="ECO:0007669"/>
    <property type="project" value="TreeGrafter"/>
</dbReference>
<dbReference type="Pfam" id="PF07715">
    <property type="entry name" value="Plug"/>
    <property type="match status" value="1"/>
</dbReference>
<evidence type="ECO:0000256" key="8">
    <source>
        <dbReference type="ARBA" id="ARBA00023170"/>
    </source>
</evidence>
<evidence type="ECO:0000256" key="6">
    <source>
        <dbReference type="ARBA" id="ARBA00023077"/>
    </source>
</evidence>
<dbReference type="InterPro" id="IPR012910">
    <property type="entry name" value="Plug_dom"/>
</dbReference>
<evidence type="ECO:0000259" key="14">
    <source>
        <dbReference type="Pfam" id="PF07715"/>
    </source>
</evidence>
<dbReference type="RefSeq" id="WP_160631881.1">
    <property type="nucleotide sequence ID" value="NZ_WWNE01000004.1"/>
</dbReference>
<dbReference type="Gene3D" id="2.40.170.20">
    <property type="entry name" value="TonB-dependent receptor, beta-barrel domain"/>
    <property type="match status" value="1"/>
</dbReference>
<dbReference type="CDD" id="cd01347">
    <property type="entry name" value="ligand_gated_channel"/>
    <property type="match status" value="1"/>
</dbReference>
<dbReference type="Pfam" id="PF00593">
    <property type="entry name" value="TonB_dep_Rec_b-barrel"/>
    <property type="match status" value="1"/>
</dbReference>
<name>A0A6N9NGW9_9FLAO</name>
<keyword evidence="3 10" id="KW-1134">Transmembrane beta strand</keyword>
<comment type="caution">
    <text evidence="15">The sequence shown here is derived from an EMBL/GenBank/DDBJ whole genome shotgun (WGS) entry which is preliminary data.</text>
</comment>
<evidence type="ECO:0000256" key="12">
    <source>
        <dbReference type="SAM" id="SignalP"/>
    </source>
</evidence>
<keyword evidence="9 10" id="KW-0998">Cell outer membrane</keyword>
<dbReference type="EMBL" id="WWNE01000004">
    <property type="protein sequence ID" value="NBG65082.1"/>
    <property type="molecule type" value="Genomic_DNA"/>
</dbReference>
<feature type="chain" id="PRO_5026825815" evidence="12">
    <location>
        <begin position="24"/>
        <end position="801"/>
    </location>
</feature>
<evidence type="ECO:0000256" key="5">
    <source>
        <dbReference type="ARBA" id="ARBA00022729"/>
    </source>
</evidence>
<keyword evidence="7 10" id="KW-0472">Membrane</keyword>
<evidence type="ECO:0000256" key="4">
    <source>
        <dbReference type="ARBA" id="ARBA00022692"/>
    </source>
</evidence>
<dbReference type="InterPro" id="IPR036942">
    <property type="entry name" value="Beta-barrel_TonB_sf"/>
</dbReference>
<dbReference type="GO" id="GO:0015344">
    <property type="term" value="F:siderophore uptake transmembrane transporter activity"/>
    <property type="evidence" value="ECO:0007669"/>
    <property type="project" value="TreeGrafter"/>
</dbReference>
<evidence type="ECO:0000256" key="1">
    <source>
        <dbReference type="ARBA" id="ARBA00004571"/>
    </source>
</evidence>
<keyword evidence="6 11" id="KW-0798">TonB box</keyword>
<reference evidence="15 16" key="1">
    <citation type="submission" date="2019-12" db="EMBL/GenBank/DDBJ databases">
        <authorList>
            <person name="Zhao J."/>
        </authorList>
    </citation>
    <scope>NUCLEOTIDE SEQUENCE [LARGE SCALE GENOMIC DNA]</scope>
    <source>
        <strain evidence="15 16">S-15</strain>
    </source>
</reference>